<dbReference type="CDD" id="cd00060">
    <property type="entry name" value="FHA"/>
    <property type="match status" value="1"/>
</dbReference>
<protein>
    <submittedName>
        <fullName evidence="3">FHA domain containing protein</fullName>
    </submittedName>
</protein>
<dbReference type="SUPFAM" id="SSF49879">
    <property type="entry name" value="SMAD/FHA domain"/>
    <property type="match status" value="1"/>
</dbReference>
<sequence>MPAHLLSLADGPSILIDKPILLFGRHEECDVQLNSKKVSRRHCVLAQVNDYLVIRDLGSTNGVRINGERVAEGKLRPGDELQIGNFKYQVCGDLLGRSKEHSVAVEYKTIAPTTDDEPPSDAAVDKDGSSES</sequence>
<keyword evidence="4" id="KW-1185">Reference proteome</keyword>
<organism evidence="3 4">
    <name type="scientific">Frigoriglobus tundricola</name>
    <dbReference type="NCBI Taxonomy" id="2774151"/>
    <lineage>
        <taxon>Bacteria</taxon>
        <taxon>Pseudomonadati</taxon>
        <taxon>Planctomycetota</taxon>
        <taxon>Planctomycetia</taxon>
        <taxon>Gemmatales</taxon>
        <taxon>Gemmataceae</taxon>
        <taxon>Frigoriglobus</taxon>
    </lineage>
</organism>
<dbReference type="EMBL" id="CP053452">
    <property type="protein sequence ID" value="QJW98158.1"/>
    <property type="molecule type" value="Genomic_DNA"/>
</dbReference>
<accession>A0A6M5YW50</accession>
<dbReference type="AlphaFoldDB" id="A0A6M5YW50"/>
<dbReference type="Proteomes" id="UP000503447">
    <property type="component" value="Chromosome"/>
</dbReference>
<feature type="region of interest" description="Disordered" evidence="1">
    <location>
        <begin position="109"/>
        <end position="132"/>
    </location>
</feature>
<dbReference type="KEGG" id="ftj:FTUN_5738"/>
<dbReference type="Pfam" id="PF00498">
    <property type="entry name" value="FHA"/>
    <property type="match status" value="1"/>
</dbReference>
<dbReference type="SMART" id="SM00240">
    <property type="entry name" value="FHA"/>
    <property type="match status" value="1"/>
</dbReference>
<evidence type="ECO:0000256" key="1">
    <source>
        <dbReference type="SAM" id="MobiDB-lite"/>
    </source>
</evidence>
<dbReference type="InterPro" id="IPR000253">
    <property type="entry name" value="FHA_dom"/>
</dbReference>
<dbReference type="Gene3D" id="2.60.200.20">
    <property type="match status" value="1"/>
</dbReference>
<evidence type="ECO:0000313" key="3">
    <source>
        <dbReference type="EMBL" id="QJW98158.1"/>
    </source>
</evidence>
<evidence type="ECO:0000259" key="2">
    <source>
        <dbReference type="PROSITE" id="PS50006"/>
    </source>
</evidence>
<reference evidence="4" key="1">
    <citation type="submission" date="2020-05" db="EMBL/GenBank/DDBJ databases">
        <title>Frigoriglobus tundricola gen. nov., sp. nov., a psychrotolerant cellulolytic planctomycete of the family Gemmataceae with two divergent copies of 16S rRNA gene.</title>
        <authorList>
            <person name="Kulichevskaya I.S."/>
            <person name="Ivanova A.A."/>
            <person name="Naumoff D.G."/>
            <person name="Beletsky A.V."/>
            <person name="Rijpstra W.I.C."/>
            <person name="Sinninghe Damste J.S."/>
            <person name="Mardanov A.V."/>
            <person name="Ravin N.V."/>
            <person name="Dedysh S.N."/>
        </authorList>
    </citation>
    <scope>NUCLEOTIDE SEQUENCE [LARGE SCALE GENOMIC DNA]</scope>
    <source>
        <strain evidence="4">PL17</strain>
    </source>
</reference>
<proteinExistence type="predicted"/>
<evidence type="ECO:0000313" key="4">
    <source>
        <dbReference type="Proteomes" id="UP000503447"/>
    </source>
</evidence>
<feature type="compositionally biased region" description="Basic and acidic residues" evidence="1">
    <location>
        <begin position="123"/>
        <end position="132"/>
    </location>
</feature>
<dbReference type="InterPro" id="IPR050923">
    <property type="entry name" value="Cell_Proc_Reg/RNA_Proc"/>
</dbReference>
<dbReference type="PROSITE" id="PS50006">
    <property type="entry name" value="FHA_DOMAIN"/>
    <property type="match status" value="1"/>
</dbReference>
<gene>
    <name evidence="3" type="ORF">FTUN_5738</name>
</gene>
<dbReference type="PANTHER" id="PTHR23308">
    <property type="entry name" value="NUCLEAR INHIBITOR OF PROTEIN PHOSPHATASE-1"/>
    <property type="match status" value="1"/>
</dbReference>
<dbReference type="InterPro" id="IPR008984">
    <property type="entry name" value="SMAD_FHA_dom_sf"/>
</dbReference>
<dbReference type="RefSeq" id="WP_171473392.1">
    <property type="nucleotide sequence ID" value="NZ_CP053452.2"/>
</dbReference>
<feature type="domain" description="FHA" evidence="2">
    <location>
        <begin position="21"/>
        <end position="70"/>
    </location>
</feature>
<name>A0A6M5YW50_9BACT</name>